<evidence type="ECO:0000313" key="4">
    <source>
        <dbReference type="Proteomes" id="UP000018144"/>
    </source>
</evidence>
<reference evidence="3 4" key="1">
    <citation type="journal article" date="2013" name="PLoS Genet.">
        <title>The genome and development-dependent transcriptomes of Pyronema confluens: a window into fungal evolution.</title>
        <authorList>
            <person name="Traeger S."/>
            <person name="Altegoer F."/>
            <person name="Freitag M."/>
            <person name="Gabaldon T."/>
            <person name="Kempken F."/>
            <person name="Kumar A."/>
            <person name="Marcet-Houben M."/>
            <person name="Poggeler S."/>
            <person name="Stajich J.E."/>
            <person name="Nowrousian M."/>
        </authorList>
    </citation>
    <scope>NUCLEOTIDE SEQUENCE [LARGE SCALE GENOMIC DNA]</scope>
    <source>
        <strain evidence="4">CBS 100304</strain>
        <tissue evidence="3">Vegetative mycelium</tissue>
    </source>
</reference>
<sequence length="146" mass="16971">MQKLFITLFSLLLFAISSEAFKLTLCSRRNCWWPGIKRVLEPPEILDNQCFHLGKKWNDRTVAFKVENGCCAFYNHAGCHDRLFTARNRKDMTMRQFHQRKVTNVRCSDECQPEWESSLIEEPIQADDPAEAEEAKATETPQAFQA</sequence>
<keyword evidence="2" id="KW-0732">Signal</keyword>
<evidence type="ECO:0000256" key="1">
    <source>
        <dbReference type="SAM" id="MobiDB-lite"/>
    </source>
</evidence>
<gene>
    <name evidence="3" type="ORF">PCON_06363</name>
</gene>
<dbReference type="AlphaFoldDB" id="U4KXW9"/>
<accession>U4KXW9</accession>
<dbReference type="EMBL" id="HF935312">
    <property type="protein sequence ID" value="CCX06776.1"/>
    <property type="molecule type" value="Genomic_DNA"/>
</dbReference>
<evidence type="ECO:0000313" key="3">
    <source>
        <dbReference type="EMBL" id="CCX06776.1"/>
    </source>
</evidence>
<organism evidence="3 4">
    <name type="scientific">Pyronema omphalodes (strain CBS 100304)</name>
    <name type="common">Pyronema confluens</name>
    <dbReference type="NCBI Taxonomy" id="1076935"/>
    <lineage>
        <taxon>Eukaryota</taxon>
        <taxon>Fungi</taxon>
        <taxon>Dikarya</taxon>
        <taxon>Ascomycota</taxon>
        <taxon>Pezizomycotina</taxon>
        <taxon>Pezizomycetes</taxon>
        <taxon>Pezizales</taxon>
        <taxon>Pyronemataceae</taxon>
        <taxon>Pyronema</taxon>
    </lineage>
</organism>
<dbReference type="Proteomes" id="UP000018144">
    <property type="component" value="Unassembled WGS sequence"/>
</dbReference>
<keyword evidence="4" id="KW-1185">Reference proteome</keyword>
<proteinExistence type="predicted"/>
<protein>
    <submittedName>
        <fullName evidence="3">Uncharacterized protein</fullName>
    </submittedName>
</protein>
<evidence type="ECO:0000256" key="2">
    <source>
        <dbReference type="SAM" id="SignalP"/>
    </source>
</evidence>
<dbReference type="OrthoDB" id="4571120at2759"/>
<feature type="signal peptide" evidence="2">
    <location>
        <begin position="1"/>
        <end position="20"/>
    </location>
</feature>
<name>U4KXW9_PYROM</name>
<feature type="chain" id="PRO_5004651722" evidence="2">
    <location>
        <begin position="21"/>
        <end position="146"/>
    </location>
</feature>
<feature type="region of interest" description="Disordered" evidence="1">
    <location>
        <begin position="122"/>
        <end position="146"/>
    </location>
</feature>